<name>A0ABU1TXH0_9BACL</name>
<comment type="caution">
    <text evidence="1">The sequence shown here is derived from an EMBL/GenBank/DDBJ whole genome shotgun (WGS) entry which is preliminary data.</text>
</comment>
<sequence>METFIKSEHESYNAAKVNELLQRIKAYHDHSKVAGRVSEAMKICGYNQKEIDQVLKQMRGAG</sequence>
<accession>A0ABU1TXH0</accession>
<keyword evidence="2" id="KW-1185">Reference proteome</keyword>
<gene>
    <name evidence="1" type="ORF">J2X07_000853</name>
</gene>
<dbReference type="EMBL" id="JAVDWA010000001">
    <property type="protein sequence ID" value="MDR7071878.1"/>
    <property type="molecule type" value="Genomic_DNA"/>
</dbReference>
<protein>
    <submittedName>
        <fullName evidence="1">Uncharacterized protein</fullName>
    </submittedName>
</protein>
<dbReference type="RefSeq" id="WP_310256795.1">
    <property type="nucleotide sequence ID" value="NZ_JAVDWA010000001.1"/>
</dbReference>
<evidence type="ECO:0000313" key="2">
    <source>
        <dbReference type="Proteomes" id="UP001258181"/>
    </source>
</evidence>
<organism evidence="1 2">
    <name type="scientific">Fictibacillus barbaricus</name>
    <dbReference type="NCBI Taxonomy" id="182136"/>
    <lineage>
        <taxon>Bacteria</taxon>
        <taxon>Bacillati</taxon>
        <taxon>Bacillota</taxon>
        <taxon>Bacilli</taxon>
        <taxon>Bacillales</taxon>
        <taxon>Fictibacillaceae</taxon>
        <taxon>Fictibacillus</taxon>
    </lineage>
</organism>
<proteinExistence type="predicted"/>
<dbReference type="Proteomes" id="UP001258181">
    <property type="component" value="Unassembled WGS sequence"/>
</dbReference>
<reference evidence="1 2" key="1">
    <citation type="submission" date="2023-07" db="EMBL/GenBank/DDBJ databases">
        <title>Sorghum-associated microbial communities from plants grown in Nebraska, USA.</title>
        <authorList>
            <person name="Schachtman D."/>
        </authorList>
    </citation>
    <scope>NUCLEOTIDE SEQUENCE [LARGE SCALE GENOMIC DNA]</scope>
    <source>
        <strain evidence="1 2">BE211</strain>
    </source>
</reference>
<evidence type="ECO:0000313" key="1">
    <source>
        <dbReference type="EMBL" id="MDR7071878.1"/>
    </source>
</evidence>